<protein>
    <recommendedName>
        <fullName evidence="1">ATPase AAA-type core domain-containing protein</fullName>
    </recommendedName>
</protein>
<dbReference type="EMBL" id="LSCV01000025">
    <property type="protein sequence ID" value="KXB40784.1"/>
    <property type="molecule type" value="Genomic_DNA"/>
</dbReference>
<dbReference type="Proteomes" id="UP000070080">
    <property type="component" value="Unassembled WGS sequence"/>
</dbReference>
<dbReference type="InterPro" id="IPR027417">
    <property type="entry name" value="P-loop_NTPase"/>
</dbReference>
<keyword evidence="3" id="KW-1185">Reference proteome</keyword>
<dbReference type="PANTHER" id="PTHR40396:SF1">
    <property type="entry name" value="ATPASE AAA-TYPE CORE DOMAIN-CONTAINING PROTEIN"/>
    <property type="match status" value="1"/>
</dbReference>
<dbReference type="PANTHER" id="PTHR40396">
    <property type="entry name" value="ATPASE-LIKE PROTEIN"/>
    <property type="match status" value="1"/>
</dbReference>
<dbReference type="GO" id="GO:0005524">
    <property type="term" value="F:ATP binding"/>
    <property type="evidence" value="ECO:0007669"/>
    <property type="project" value="InterPro"/>
</dbReference>
<dbReference type="GO" id="GO:0016887">
    <property type="term" value="F:ATP hydrolysis activity"/>
    <property type="evidence" value="ECO:0007669"/>
    <property type="project" value="InterPro"/>
</dbReference>
<organism evidence="2 3">
    <name type="scientific">Amygdalobacter nucleatus</name>
    <dbReference type="NCBI Taxonomy" id="3029274"/>
    <lineage>
        <taxon>Bacteria</taxon>
        <taxon>Bacillati</taxon>
        <taxon>Bacillota</taxon>
        <taxon>Clostridia</taxon>
        <taxon>Eubacteriales</taxon>
        <taxon>Oscillospiraceae</taxon>
        <taxon>Amygdalobacter</taxon>
    </lineage>
</organism>
<reference evidence="3" key="1">
    <citation type="submission" date="2016-01" db="EMBL/GenBank/DDBJ databases">
        <authorList>
            <person name="Mitreva M."/>
            <person name="Pepin K.H."/>
            <person name="Mihindukulasuriya K.A."/>
            <person name="Fulton R."/>
            <person name="Fronick C."/>
            <person name="O'Laughlin M."/>
            <person name="Miner T."/>
            <person name="Herter B."/>
            <person name="Rosa B.A."/>
            <person name="Cordes M."/>
            <person name="Tomlinson C."/>
            <person name="Wollam A."/>
            <person name="Palsikar V.B."/>
            <person name="Mardis E.R."/>
            <person name="Wilson R.K."/>
        </authorList>
    </citation>
    <scope>NUCLEOTIDE SEQUENCE [LARGE SCALE GENOMIC DNA]</scope>
    <source>
        <strain evidence="3">KA00274</strain>
    </source>
</reference>
<dbReference type="AlphaFoldDB" id="A0A133YC62"/>
<gene>
    <name evidence="2" type="ORF">HMPREF1872_00815</name>
</gene>
<name>A0A133YC62_9FIRM</name>
<dbReference type="PATRIC" id="fig|1497955.3.peg.788"/>
<dbReference type="InterPro" id="IPR003959">
    <property type="entry name" value="ATPase_AAA_core"/>
</dbReference>
<dbReference type="OrthoDB" id="9809324at2"/>
<evidence type="ECO:0000259" key="1">
    <source>
        <dbReference type="Pfam" id="PF13304"/>
    </source>
</evidence>
<dbReference type="Gene3D" id="3.40.50.300">
    <property type="entry name" value="P-loop containing nucleotide triphosphate hydrolases"/>
    <property type="match status" value="1"/>
</dbReference>
<accession>A0A133YC62</accession>
<evidence type="ECO:0000313" key="3">
    <source>
        <dbReference type="Proteomes" id="UP000070080"/>
    </source>
</evidence>
<proteinExistence type="predicted"/>
<dbReference type="SUPFAM" id="SSF52540">
    <property type="entry name" value="P-loop containing nucleoside triphosphate hydrolases"/>
    <property type="match status" value="1"/>
</dbReference>
<dbReference type="Pfam" id="PF13304">
    <property type="entry name" value="AAA_21"/>
    <property type="match status" value="1"/>
</dbReference>
<dbReference type="STRING" id="1497955.HMPREF1872_00815"/>
<feature type="domain" description="ATPase AAA-type core" evidence="1">
    <location>
        <begin position="263"/>
        <end position="331"/>
    </location>
</feature>
<evidence type="ECO:0000313" key="2">
    <source>
        <dbReference type="EMBL" id="KXB40784.1"/>
    </source>
</evidence>
<comment type="caution">
    <text evidence="2">The sequence shown here is derived from an EMBL/GenBank/DDBJ whole genome shotgun (WGS) entry which is preliminary data.</text>
</comment>
<sequence length="393" mass="45030">MRFKDMRMKIVRIVVDGMPLYVQKLDINFYAKQKVYAEHLDSLHKLFNRIYVNNVEAFVGINASGKTRALELIAFVADLLSGYSLNGVYSDNVSITHLVSKTQPTVFDIDFFADQKIFHLKSEMICNCADDGSETIQIISEKLWEKSVTSRLNKHNFLDYVQLKPIRTRDNSAEYLQADVSIMIAVDKQIKERMYCIDRTAYTNFNFLIPQVAHLPEEIITLLDPSIEYLNVEEIGNRKLIRLKFSGEAEKTLLRVSELNAYLSSGTIKGMRIFLDAERVLKKGGYLIIDEVENHFNRELVVSLIHLFTSKLTNPYGAVIIFSTHYAELLDEIERNDAVFITRHKNGLTVDSLNDLIKRNDMKKSEVYQGNFLGGTAPKYAALHALEKRLSQP</sequence>